<evidence type="ECO:0000313" key="2">
    <source>
        <dbReference type="EMBL" id="CAE7267579.1"/>
    </source>
</evidence>
<proteinExistence type="predicted"/>
<protein>
    <submittedName>
        <fullName evidence="2">Uncharacterized protein</fullName>
    </submittedName>
</protein>
<evidence type="ECO:0000313" key="3">
    <source>
        <dbReference type="Proteomes" id="UP000604046"/>
    </source>
</evidence>
<sequence length="119" mass="12589">MAPGFCHQCSKDVEAEATESGDFRCPECNTTGYVECGERSTEPGTPGGNPRAAMPPLFRNGETMVSAFGHFLQGMVGALDQPQGSRGIDGLQQPGVFWGRLSGAKYLAGAEYSGNRHSC</sequence>
<comment type="caution">
    <text evidence="2">The sequence shown here is derived from an EMBL/GenBank/DDBJ whole genome shotgun (WGS) entry which is preliminary data.</text>
</comment>
<dbReference type="OrthoDB" id="21204at2759"/>
<organism evidence="2 3">
    <name type="scientific">Symbiodinium natans</name>
    <dbReference type="NCBI Taxonomy" id="878477"/>
    <lineage>
        <taxon>Eukaryota</taxon>
        <taxon>Sar</taxon>
        <taxon>Alveolata</taxon>
        <taxon>Dinophyceae</taxon>
        <taxon>Suessiales</taxon>
        <taxon>Symbiodiniaceae</taxon>
        <taxon>Symbiodinium</taxon>
    </lineage>
</organism>
<keyword evidence="3" id="KW-1185">Reference proteome</keyword>
<accession>A0A812MJA0</accession>
<dbReference type="Proteomes" id="UP000604046">
    <property type="component" value="Unassembled WGS sequence"/>
</dbReference>
<gene>
    <name evidence="2" type="ORF">SNAT2548_LOCUS14182</name>
</gene>
<evidence type="ECO:0000256" key="1">
    <source>
        <dbReference type="SAM" id="MobiDB-lite"/>
    </source>
</evidence>
<reference evidence="2" key="1">
    <citation type="submission" date="2021-02" db="EMBL/GenBank/DDBJ databases">
        <authorList>
            <person name="Dougan E. K."/>
            <person name="Rhodes N."/>
            <person name="Thang M."/>
            <person name="Chan C."/>
        </authorList>
    </citation>
    <scope>NUCLEOTIDE SEQUENCE</scope>
</reference>
<dbReference type="EMBL" id="CAJNDS010001613">
    <property type="protein sequence ID" value="CAE7267579.1"/>
    <property type="molecule type" value="Genomic_DNA"/>
</dbReference>
<feature type="region of interest" description="Disordered" evidence="1">
    <location>
        <begin position="37"/>
        <end position="56"/>
    </location>
</feature>
<name>A0A812MJA0_9DINO</name>
<dbReference type="AlphaFoldDB" id="A0A812MJA0"/>